<feature type="domain" description="Phosphoesterase HXTX" evidence="3">
    <location>
        <begin position="11"/>
        <end position="95"/>
    </location>
</feature>
<dbReference type="EC" id="3.1.4.58" evidence="2"/>
<dbReference type="InterPro" id="IPR009097">
    <property type="entry name" value="Cyclic_Pdiesterase"/>
</dbReference>
<evidence type="ECO:0000313" key="4">
    <source>
        <dbReference type="EMBL" id="MBC8360064.1"/>
    </source>
</evidence>
<feature type="short sequence motif" description="HXTX 2" evidence="2">
    <location>
        <begin position="131"/>
        <end position="134"/>
    </location>
</feature>
<dbReference type="PANTHER" id="PTHR35561">
    <property type="entry name" value="RNA 2',3'-CYCLIC PHOSPHODIESTERASE"/>
    <property type="match status" value="1"/>
</dbReference>
<comment type="catalytic activity">
    <reaction evidence="2">
        <text>a 3'-end 2',3'-cyclophospho-ribonucleotide-RNA + H2O = a 3'-end 2'-phospho-ribonucleotide-RNA + H(+)</text>
        <dbReference type="Rhea" id="RHEA:11828"/>
        <dbReference type="Rhea" id="RHEA-COMP:10464"/>
        <dbReference type="Rhea" id="RHEA-COMP:17353"/>
        <dbReference type="ChEBI" id="CHEBI:15377"/>
        <dbReference type="ChEBI" id="CHEBI:15378"/>
        <dbReference type="ChEBI" id="CHEBI:83064"/>
        <dbReference type="ChEBI" id="CHEBI:173113"/>
        <dbReference type="EC" id="3.1.4.58"/>
    </reaction>
</comment>
<comment type="caution">
    <text evidence="4">The sequence shown here is derived from an EMBL/GenBank/DDBJ whole genome shotgun (WGS) entry which is preliminary data.</text>
</comment>
<proteinExistence type="inferred from homology"/>
<dbReference type="GO" id="GO:0008664">
    <property type="term" value="F:RNA 2',3'-cyclic 3'-phosphodiesterase activity"/>
    <property type="evidence" value="ECO:0007669"/>
    <property type="project" value="UniProtKB-EC"/>
</dbReference>
<feature type="active site" description="Proton acceptor" evidence="2">
    <location>
        <position position="131"/>
    </location>
</feature>
<dbReference type="Gene3D" id="3.90.1140.10">
    <property type="entry name" value="Cyclic phosphodiesterase"/>
    <property type="match status" value="1"/>
</dbReference>
<dbReference type="GO" id="GO:0004113">
    <property type="term" value="F:2',3'-cyclic-nucleotide 3'-phosphodiesterase activity"/>
    <property type="evidence" value="ECO:0007669"/>
    <property type="project" value="InterPro"/>
</dbReference>
<keyword evidence="1 2" id="KW-0378">Hydrolase</keyword>
<dbReference type="AlphaFoldDB" id="A0A8J6NPZ2"/>
<feature type="short sequence motif" description="HXTX 1" evidence="2">
    <location>
        <begin position="44"/>
        <end position="47"/>
    </location>
</feature>
<evidence type="ECO:0000259" key="3">
    <source>
        <dbReference type="Pfam" id="PF02834"/>
    </source>
</evidence>
<name>A0A8J6NPZ2_9BACT</name>
<dbReference type="HAMAP" id="MF_01940">
    <property type="entry name" value="RNA_CPDase"/>
    <property type="match status" value="1"/>
</dbReference>
<reference evidence="4 5" key="1">
    <citation type="submission" date="2020-08" db="EMBL/GenBank/DDBJ databases">
        <title>Bridging the membrane lipid divide: bacteria of the FCB group superphylum have the potential to synthesize archaeal ether lipids.</title>
        <authorList>
            <person name="Villanueva L."/>
            <person name="Von Meijenfeldt F.A.B."/>
            <person name="Westbye A.B."/>
            <person name="Yadav S."/>
            <person name="Hopmans E.C."/>
            <person name="Dutilh B.E."/>
            <person name="Sinninghe Damste J.S."/>
        </authorList>
    </citation>
    <scope>NUCLEOTIDE SEQUENCE [LARGE SCALE GENOMIC DNA]</scope>
    <source>
        <strain evidence="4">NIOZ-UU30</strain>
    </source>
</reference>
<dbReference type="NCBIfam" id="TIGR02258">
    <property type="entry name" value="2_5_ligase"/>
    <property type="match status" value="1"/>
</dbReference>
<dbReference type="Pfam" id="PF02834">
    <property type="entry name" value="LigT_PEase"/>
    <property type="match status" value="2"/>
</dbReference>
<dbReference type="Proteomes" id="UP000603434">
    <property type="component" value="Unassembled WGS sequence"/>
</dbReference>
<accession>A0A8J6NPZ2</accession>
<dbReference type="EMBL" id="JACNJH010000061">
    <property type="protein sequence ID" value="MBC8360064.1"/>
    <property type="molecule type" value="Genomic_DNA"/>
</dbReference>
<dbReference type="SUPFAM" id="SSF55144">
    <property type="entry name" value="LigT-like"/>
    <property type="match status" value="1"/>
</dbReference>
<evidence type="ECO:0000256" key="2">
    <source>
        <dbReference type="HAMAP-Rule" id="MF_01940"/>
    </source>
</evidence>
<gene>
    <name evidence="4" type="primary">thpR</name>
    <name evidence="4" type="ORF">H8E23_01530</name>
</gene>
<dbReference type="InterPro" id="IPR004175">
    <property type="entry name" value="RNA_CPDase"/>
</dbReference>
<dbReference type="PANTHER" id="PTHR35561:SF1">
    <property type="entry name" value="RNA 2',3'-CYCLIC PHOSPHODIESTERASE"/>
    <property type="match status" value="1"/>
</dbReference>
<organism evidence="4 5">
    <name type="scientific">Candidatus Desulfatibia profunda</name>
    <dbReference type="NCBI Taxonomy" id="2841695"/>
    <lineage>
        <taxon>Bacteria</taxon>
        <taxon>Pseudomonadati</taxon>
        <taxon>Thermodesulfobacteriota</taxon>
        <taxon>Desulfobacteria</taxon>
        <taxon>Desulfobacterales</taxon>
        <taxon>Desulfobacterales incertae sedis</taxon>
        <taxon>Candidatus Desulfatibia</taxon>
    </lineage>
</organism>
<feature type="domain" description="Phosphoesterase HXTX" evidence="3">
    <location>
        <begin position="102"/>
        <end position="180"/>
    </location>
</feature>
<evidence type="ECO:0000256" key="1">
    <source>
        <dbReference type="ARBA" id="ARBA00022801"/>
    </source>
</evidence>
<protein>
    <recommendedName>
        <fullName evidence="2">RNA 2',3'-cyclic phosphodiesterase</fullName>
        <shortName evidence="2">RNA 2',3'-CPDase</shortName>
        <ecNumber evidence="2">3.1.4.58</ecNumber>
    </recommendedName>
</protein>
<comment type="similarity">
    <text evidence="2">Belongs to the 2H phosphoesterase superfamily. ThpR family.</text>
</comment>
<comment type="function">
    <text evidence="2">Hydrolyzes RNA 2',3'-cyclic phosphodiester to an RNA 2'-phosphomonoester.</text>
</comment>
<feature type="active site" description="Proton donor" evidence="2">
    <location>
        <position position="44"/>
    </location>
</feature>
<sequence>MADTIRTFIAIELPENIIDSIQRVQEGMRSYGFNVRWVRPQNVHLTLKFLGDINEAETEKVGRAIFESAKGFAPLAIAAKGIGTFPSIKRPRVIWIGVAGQFNELIGLQKTLDEKLAAIGFPEEKRAFKGHLTLGRAKGSIDPKQLLEAMKEFAGFETEPFVANKVVLFKSELRPAGAVYSKLMEASLVD</sequence>
<dbReference type="InterPro" id="IPR014051">
    <property type="entry name" value="Phosphoesterase_HXTX"/>
</dbReference>
<evidence type="ECO:0000313" key="5">
    <source>
        <dbReference type="Proteomes" id="UP000603434"/>
    </source>
</evidence>